<dbReference type="PROSITE" id="PS50113">
    <property type="entry name" value="PAC"/>
    <property type="match status" value="1"/>
</dbReference>
<dbReference type="CDD" id="cd00075">
    <property type="entry name" value="HATPase"/>
    <property type="match status" value="1"/>
</dbReference>
<proteinExistence type="predicted"/>
<comment type="catalytic activity">
    <reaction evidence="1">
        <text>ATP + protein L-histidine = ADP + protein N-phospho-L-histidine.</text>
        <dbReference type="EC" id="2.7.13.3"/>
    </reaction>
</comment>
<dbReference type="EMBL" id="JACHHY010000002">
    <property type="protein sequence ID" value="MBB5017256.1"/>
    <property type="molecule type" value="Genomic_DNA"/>
</dbReference>
<dbReference type="Proteomes" id="UP000575898">
    <property type="component" value="Unassembled WGS sequence"/>
</dbReference>
<dbReference type="InterPro" id="IPR050736">
    <property type="entry name" value="Sensor_HK_Regulatory"/>
</dbReference>
<dbReference type="SUPFAM" id="SSF55874">
    <property type="entry name" value="ATPase domain of HSP90 chaperone/DNA topoisomerase II/histidine kinase"/>
    <property type="match status" value="1"/>
</dbReference>
<dbReference type="InterPro" id="IPR000700">
    <property type="entry name" value="PAS-assoc_C"/>
</dbReference>
<evidence type="ECO:0000256" key="2">
    <source>
        <dbReference type="ARBA" id="ARBA00004429"/>
    </source>
</evidence>
<dbReference type="Gene3D" id="3.30.565.10">
    <property type="entry name" value="Histidine kinase-like ATPase, C-terminal domain"/>
    <property type="match status" value="1"/>
</dbReference>
<dbReference type="Pfam" id="PF13426">
    <property type="entry name" value="PAS_9"/>
    <property type="match status" value="1"/>
</dbReference>
<evidence type="ECO:0000256" key="9">
    <source>
        <dbReference type="ARBA" id="ARBA00023293"/>
    </source>
</evidence>
<dbReference type="Gene3D" id="3.30.450.260">
    <property type="entry name" value="Haem NO binding associated domain"/>
    <property type="match status" value="1"/>
</dbReference>
<keyword evidence="6" id="KW-0418">Kinase</keyword>
<dbReference type="Gene3D" id="1.10.287.130">
    <property type="match status" value="1"/>
</dbReference>
<feature type="domain" description="Histidine kinase" evidence="11">
    <location>
        <begin position="431"/>
        <end position="649"/>
    </location>
</feature>
<dbReference type="GO" id="GO:0000166">
    <property type="term" value="F:nucleotide binding"/>
    <property type="evidence" value="ECO:0007669"/>
    <property type="project" value="UniProtKB-KW"/>
</dbReference>
<evidence type="ECO:0000256" key="8">
    <source>
        <dbReference type="ARBA" id="ARBA00023136"/>
    </source>
</evidence>
<comment type="caution">
    <text evidence="14">The sequence shown here is derived from an EMBL/GenBank/DDBJ whole genome shotgun (WGS) entry which is preliminary data.</text>
</comment>
<reference evidence="14 15" key="1">
    <citation type="submission" date="2020-08" db="EMBL/GenBank/DDBJ databases">
        <title>Genomic Encyclopedia of Type Strains, Phase IV (KMG-IV): sequencing the most valuable type-strain genomes for metagenomic binning, comparative biology and taxonomic classification.</title>
        <authorList>
            <person name="Goeker M."/>
        </authorList>
    </citation>
    <scope>NUCLEOTIDE SEQUENCE [LARGE SCALE GENOMIC DNA]</scope>
    <source>
        <strain evidence="14 15">DSM 27165</strain>
    </source>
</reference>
<dbReference type="AlphaFoldDB" id="A0A840ML25"/>
<keyword evidence="5" id="KW-0547">Nucleotide-binding</keyword>
<dbReference type="SUPFAM" id="SSF47384">
    <property type="entry name" value="Homodimeric domain of signal transducing histidine kinase"/>
    <property type="match status" value="1"/>
</dbReference>
<evidence type="ECO:0000256" key="1">
    <source>
        <dbReference type="ARBA" id="ARBA00000085"/>
    </source>
</evidence>
<accession>A0A840ML25</accession>
<dbReference type="InterPro" id="IPR036890">
    <property type="entry name" value="HATPase_C_sf"/>
</dbReference>
<evidence type="ECO:0000313" key="15">
    <source>
        <dbReference type="Proteomes" id="UP000575898"/>
    </source>
</evidence>
<dbReference type="Pfam" id="PF00512">
    <property type="entry name" value="HisKA"/>
    <property type="match status" value="1"/>
</dbReference>
<sequence>MEVCTRQPATQTIGLPPEVFADAFPFHVVLDPQMRLTQVGRSLKRLDHRIVEGASITDFFALRRPSHPFSWDMLRTLPTINLCQLQHLEKPLLLRGQFVFPRPRVAIFLGSPWITDPAQLASLGLGFSDFAAYDPVIDLLQLVQSQRMAFQDARQMMQSLQQQREELKQAYQQLSVKEAEAHKLSLVASRTDNAVIVTNAQGRVEWVNDSFIRTTGYSQDEMRGLKLGEVLKCEDTNPETVASIREQLKHNQSFSAEVLNRTKDGRDYWVQMDVQPIYDEANRVTNYMAIGRDITVRRAKDEHLRRLTSELNTIFNLSPDGFVAFNEAGIRSYSNPAFLQMMGWTIPDVEGIDIKAFEERFTEQLDASKPPEQDENGNTILYLARPRPAVVIRAAREAKDAGGHVFGLIYYYRDITREMELDRMKSEFLSTAAHELRTPMASIHGFTELMLRREFTPAQRKDILETIFRQSSRLVQMVNELLDLARIEARGGKDFNIERQSLAPIVHATVEAIMVKNDNRQVELRISGRSPKVDVDRNKLTQALTNVLSNAYKYSPTGGQITLELRRKQHNGRKWVGISVRDHGIGMSPDQLARVCERFFRADPSGNIPGTGLGMSLVKEIVEIMGGHLEITSEVGQGTDVVLWLRQVG</sequence>
<dbReference type="FunFam" id="1.10.287.130:FF:000001">
    <property type="entry name" value="Two-component sensor histidine kinase"/>
    <property type="match status" value="1"/>
</dbReference>
<evidence type="ECO:0000259" key="11">
    <source>
        <dbReference type="PROSITE" id="PS50109"/>
    </source>
</evidence>
<dbReference type="PANTHER" id="PTHR43711:SF1">
    <property type="entry name" value="HISTIDINE KINASE 1"/>
    <property type="match status" value="1"/>
</dbReference>
<dbReference type="PRINTS" id="PR00344">
    <property type="entry name" value="BCTRLSENSOR"/>
</dbReference>
<evidence type="ECO:0000259" key="12">
    <source>
        <dbReference type="PROSITE" id="PS50112"/>
    </source>
</evidence>
<dbReference type="SMART" id="SM00091">
    <property type="entry name" value="PAS"/>
    <property type="match status" value="2"/>
</dbReference>
<dbReference type="SMART" id="SM00388">
    <property type="entry name" value="HisKA"/>
    <property type="match status" value="1"/>
</dbReference>
<keyword evidence="15" id="KW-1185">Reference proteome</keyword>
<dbReference type="InterPro" id="IPR004358">
    <property type="entry name" value="Sig_transdc_His_kin-like_C"/>
</dbReference>
<evidence type="ECO:0000256" key="3">
    <source>
        <dbReference type="ARBA" id="ARBA00022553"/>
    </source>
</evidence>
<evidence type="ECO:0000313" key="14">
    <source>
        <dbReference type="EMBL" id="MBB5017256.1"/>
    </source>
</evidence>
<dbReference type="InterPro" id="IPR000014">
    <property type="entry name" value="PAS"/>
</dbReference>
<keyword evidence="7" id="KW-0902">Two-component regulatory system</keyword>
<feature type="domain" description="PAC" evidence="13">
    <location>
        <begin position="252"/>
        <end position="306"/>
    </location>
</feature>
<evidence type="ECO:0000256" key="10">
    <source>
        <dbReference type="SAM" id="Coils"/>
    </source>
</evidence>
<feature type="domain" description="PAS" evidence="12">
    <location>
        <begin position="180"/>
        <end position="249"/>
    </location>
</feature>
<dbReference type="PANTHER" id="PTHR43711">
    <property type="entry name" value="TWO-COMPONENT HISTIDINE KINASE"/>
    <property type="match status" value="1"/>
</dbReference>
<dbReference type="FunFam" id="3.30.565.10:FF:000006">
    <property type="entry name" value="Sensor histidine kinase WalK"/>
    <property type="match status" value="1"/>
</dbReference>
<feature type="coiled-coil region" evidence="10">
    <location>
        <begin position="143"/>
        <end position="180"/>
    </location>
</feature>
<dbReference type="InterPro" id="IPR042463">
    <property type="entry name" value="HNOB_dom_associated_sf"/>
</dbReference>
<dbReference type="Pfam" id="PF07701">
    <property type="entry name" value="HNOBA"/>
    <property type="match status" value="2"/>
</dbReference>
<keyword evidence="3" id="KW-0597">Phosphoprotein</keyword>
<dbReference type="InterPro" id="IPR035965">
    <property type="entry name" value="PAS-like_dom_sf"/>
</dbReference>
<keyword evidence="4" id="KW-0808">Transferase</keyword>
<dbReference type="InterPro" id="IPR011645">
    <property type="entry name" value="HNOB_dom_associated"/>
</dbReference>
<dbReference type="CDD" id="cd00082">
    <property type="entry name" value="HisKA"/>
    <property type="match status" value="1"/>
</dbReference>
<protein>
    <submittedName>
        <fullName evidence="14">PAS domain S-box-containing protein</fullName>
    </submittedName>
</protein>
<dbReference type="RefSeq" id="WP_184034768.1">
    <property type="nucleotide sequence ID" value="NZ_JACHHY010000002.1"/>
</dbReference>
<dbReference type="SMART" id="SM00086">
    <property type="entry name" value="PAC"/>
    <property type="match status" value="1"/>
</dbReference>
<dbReference type="PROSITE" id="PS50109">
    <property type="entry name" value="HIS_KIN"/>
    <property type="match status" value="1"/>
</dbReference>
<dbReference type="InterPro" id="IPR003594">
    <property type="entry name" value="HATPase_dom"/>
</dbReference>
<dbReference type="InterPro" id="IPR005467">
    <property type="entry name" value="His_kinase_dom"/>
</dbReference>
<dbReference type="CDD" id="cd00130">
    <property type="entry name" value="PAS"/>
    <property type="match status" value="2"/>
</dbReference>
<name>A0A840ML25_9PROT</name>
<dbReference type="GO" id="GO:0000155">
    <property type="term" value="F:phosphorelay sensor kinase activity"/>
    <property type="evidence" value="ECO:0007669"/>
    <property type="project" value="InterPro"/>
</dbReference>
<keyword evidence="9" id="KW-0141">cGMP biosynthesis</keyword>
<comment type="subcellular location">
    <subcellularLocation>
        <location evidence="2">Cell inner membrane</location>
        <topology evidence="2">Multi-pass membrane protein</topology>
    </subcellularLocation>
</comment>
<dbReference type="PROSITE" id="PS50112">
    <property type="entry name" value="PAS"/>
    <property type="match status" value="1"/>
</dbReference>
<dbReference type="GO" id="GO:0004383">
    <property type="term" value="F:guanylate cyclase activity"/>
    <property type="evidence" value="ECO:0007669"/>
    <property type="project" value="InterPro"/>
</dbReference>
<dbReference type="GO" id="GO:0005886">
    <property type="term" value="C:plasma membrane"/>
    <property type="evidence" value="ECO:0007669"/>
    <property type="project" value="UniProtKB-SubCell"/>
</dbReference>
<dbReference type="Pfam" id="PF02518">
    <property type="entry name" value="HATPase_c"/>
    <property type="match status" value="1"/>
</dbReference>
<dbReference type="SMART" id="SM00387">
    <property type="entry name" value="HATPase_c"/>
    <property type="match status" value="1"/>
</dbReference>
<dbReference type="Gene3D" id="3.30.450.20">
    <property type="entry name" value="PAS domain"/>
    <property type="match status" value="2"/>
</dbReference>
<keyword evidence="8" id="KW-0472">Membrane</keyword>
<evidence type="ECO:0000256" key="5">
    <source>
        <dbReference type="ARBA" id="ARBA00022741"/>
    </source>
</evidence>
<evidence type="ECO:0000256" key="6">
    <source>
        <dbReference type="ARBA" id="ARBA00022777"/>
    </source>
</evidence>
<evidence type="ECO:0000256" key="7">
    <source>
        <dbReference type="ARBA" id="ARBA00023012"/>
    </source>
</evidence>
<dbReference type="SUPFAM" id="SSF55785">
    <property type="entry name" value="PYP-like sensor domain (PAS domain)"/>
    <property type="match status" value="2"/>
</dbReference>
<organism evidence="14 15">
    <name type="scientific">Chitinivorax tropicus</name>
    <dbReference type="NCBI Taxonomy" id="714531"/>
    <lineage>
        <taxon>Bacteria</taxon>
        <taxon>Pseudomonadati</taxon>
        <taxon>Pseudomonadota</taxon>
        <taxon>Betaproteobacteria</taxon>
        <taxon>Chitinivorax</taxon>
    </lineage>
</organism>
<dbReference type="InterPro" id="IPR001610">
    <property type="entry name" value="PAC"/>
</dbReference>
<evidence type="ECO:0000256" key="4">
    <source>
        <dbReference type="ARBA" id="ARBA00022679"/>
    </source>
</evidence>
<keyword evidence="10" id="KW-0175">Coiled coil</keyword>
<gene>
    <name evidence="14" type="ORF">HNQ59_000518</name>
</gene>
<dbReference type="Pfam" id="PF13188">
    <property type="entry name" value="PAS_8"/>
    <property type="match status" value="1"/>
</dbReference>
<dbReference type="InterPro" id="IPR036097">
    <property type="entry name" value="HisK_dim/P_sf"/>
</dbReference>
<dbReference type="InterPro" id="IPR003661">
    <property type="entry name" value="HisK_dim/P_dom"/>
</dbReference>
<dbReference type="NCBIfam" id="TIGR00229">
    <property type="entry name" value="sensory_box"/>
    <property type="match status" value="1"/>
</dbReference>
<evidence type="ECO:0000259" key="13">
    <source>
        <dbReference type="PROSITE" id="PS50113"/>
    </source>
</evidence>